<sequence length="161" mass="17398">MANESSWDMVVTILLELESKPGTGGSVPGPSGGNHQHDGQTADTCGISSAIYDIGIWDMGYTEVGVDLQNGILECRTETVPWVHSECLDGLFSRGGGQQLNLEGGGCIWTSASRQMVQNNKLANVFVSRATRPRLSFVPKKMVRSTSVMVMGVWMVERSGF</sequence>
<dbReference type="AlphaFoldDB" id="A0A428TUY9"/>
<feature type="compositionally biased region" description="Gly residues" evidence="1">
    <location>
        <begin position="22"/>
        <end position="32"/>
    </location>
</feature>
<dbReference type="EMBL" id="NIZV01000135">
    <property type="protein sequence ID" value="RSM05719.1"/>
    <property type="molecule type" value="Genomic_DNA"/>
</dbReference>
<evidence type="ECO:0000313" key="2">
    <source>
        <dbReference type="EMBL" id="RSM05719.1"/>
    </source>
</evidence>
<name>A0A428TUY9_9HYPO</name>
<protein>
    <submittedName>
        <fullName evidence="2">Uncharacterized protein</fullName>
    </submittedName>
</protein>
<organism evidence="2 3">
    <name type="scientific">Fusarium ambrosium</name>
    <dbReference type="NCBI Taxonomy" id="131363"/>
    <lineage>
        <taxon>Eukaryota</taxon>
        <taxon>Fungi</taxon>
        <taxon>Dikarya</taxon>
        <taxon>Ascomycota</taxon>
        <taxon>Pezizomycotina</taxon>
        <taxon>Sordariomycetes</taxon>
        <taxon>Hypocreomycetidae</taxon>
        <taxon>Hypocreales</taxon>
        <taxon>Nectriaceae</taxon>
        <taxon>Fusarium</taxon>
        <taxon>Fusarium solani species complex</taxon>
    </lineage>
</organism>
<proteinExistence type="predicted"/>
<keyword evidence="3" id="KW-1185">Reference proteome</keyword>
<accession>A0A428TUY9</accession>
<comment type="caution">
    <text evidence="2">The sequence shown here is derived from an EMBL/GenBank/DDBJ whole genome shotgun (WGS) entry which is preliminary data.</text>
</comment>
<feature type="region of interest" description="Disordered" evidence="1">
    <location>
        <begin position="21"/>
        <end position="40"/>
    </location>
</feature>
<reference evidence="2 3" key="1">
    <citation type="submission" date="2017-06" db="EMBL/GenBank/DDBJ databases">
        <title>Cmopartive genomic analysis of Ambrosia Fusariam Clade fungi.</title>
        <authorList>
            <person name="Stajich J.E."/>
            <person name="Carrillo J."/>
            <person name="Kijimoto T."/>
            <person name="Eskalen A."/>
            <person name="O'Donnell K."/>
            <person name="Kasson M."/>
        </authorList>
    </citation>
    <scope>NUCLEOTIDE SEQUENCE [LARGE SCALE GENOMIC DNA]</scope>
    <source>
        <strain evidence="2 3">NRRL 20438</strain>
    </source>
</reference>
<gene>
    <name evidence="2" type="ORF">CDV31_009496</name>
</gene>
<evidence type="ECO:0000313" key="3">
    <source>
        <dbReference type="Proteomes" id="UP000288429"/>
    </source>
</evidence>
<dbReference type="Proteomes" id="UP000288429">
    <property type="component" value="Unassembled WGS sequence"/>
</dbReference>
<evidence type="ECO:0000256" key="1">
    <source>
        <dbReference type="SAM" id="MobiDB-lite"/>
    </source>
</evidence>